<comment type="caution">
    <text evidence="2">The sequence shown here is derived from an EMBL/GenBank/DDBJ whole genome shotgun (WGS) entry which is preliminary data.</text>
</comment>
<evidence type="ECO:0000313" key="2">
    <source>
        <dbReference type="EMBL" id="TKA61102.1"/>
    </source>
</evidence>
<dbReference type="AlphaFoldDB" id="A0A4U0WEB6"/>
<keyword evidence="3" id="KW-1185">Reference proteome</keyword>
<proteinExistence type="predicted"/>
<gene>
    <name evidence="2" type="ORF">B0A49_09616</name>
</gene>
<sequence>MLPPGLPEKPHEHPSDEYLADGKSMDGHLTDDDLTDDDLADDHAANGHIGQEEYESSPEALDENGHPTAQQPVHLDEEYDEHQSVVPIAEFGEAFEEIFPPGTVENEALNAIMDAYDEHGLLTREGWAGLVFDLIAGDPHLVRLWNRAMDADRLWRVLFAALELEREQGGGGSLACDALVNEPLAYEPPGSSPPEDGA</sequence>
<evidence type="ECO:0000256" key="1">
    <source>
        <dbReference type="SAM" id="MobiDB-lite"/>
    </source>
</evidence>
<feature type="compositionally biased region" description="Acidic residues" evidence="1">
    <location>
        <begin position="52"/>
        <end position="62"/>
    </location>
</feature>
<dbReference type="Proteomes" id="UP000308768">
    <property type="component" value="Unassembled WGS sequence"/>
</dbReference>
<organism evidence="2 3">
    <name type="scientific">Cryomyces minteri</name>
    <dbReference type="NCBI Taxonomy" id="331657"/>
    <lineage>
        <taxon>Eukaryota</taxon>
        <taxon>Fungi</taxon>
        <taxon>Dikarya</taxon>
        <taxon>Ascomycota</taxon>
        <taxon>Pezizomycotina</taxon>
        <taxon>Dothideomycetes</taxon>
        <taxon>Dothideomycetes incertae sedis</taxon>
        <taxon>Cryomyces</taxon>
    </lineage>
</organism>
<accession>A0A4U0WEB6</accession>
<name>A0A4U0WEB6_9PEZI</name>
<reference evidence="2 3" key="1">
    <citation type="submission" date="2017-03" db="EMBL/GenBank/DDBJ databases">
        <title>Genomes of endolithic fungi from Antarctica.</title>
        <authorList>
            <person name="Coleine C."/>
            <person name="Masonjones S."/>
            <person name="Stajich J.E."/>
        </authorList>
    </citation>
    <scope>NUCLEOTIDE SEQUENCE [LARGE SCALE GENOMIC DNA]</scope>
    <source>
        <strain evidence="2 3">CCFEE 5187</strain>
    </source>
</reference>
<protein>
    <submittedName>
        <fullName evidence="2">Uncharacterized protein</fullName>
    </submittedName>
</protein>
<evidence type="ECO:0000313" key="3">
    <source>
        <dbReference type="Proteomes" id="UP000308768"/>
    </source>
</evidence>
<feature type="region of interest" description="Disordered" evidence="1">
    <location>
        <begin position="1"/>
        <end position="70"/>
    </location>
</feature>
<dbReference type="EMBL" id="NAJN01001807">
    <property type="protein sequence ID" value="TKA61102.1"/>
    <property type="molecule type" value="Genomic_DNA"/>
</dbReference>